<protein>
    <recommendedName>
        <fullName evidence="3">Bacteriophage protein</fullName>
    </recommendedName>
</protein>
<proteinExistence type="predicted"/>
<sequence>MRYRKLSGTGDYVFGGQQADFYKDVPEAVAQAVLTRLRLLRGEWFLDKTAGTPWSTEVLGKYTNGTYDAAIRQRILGTQGVKEIVEYSGTVDTEKRHLSVVARINTIYGPTTVEATL</sequence>
<evidence type="ECO:0008006" key="3">
    <source>
        <dbReference type="Google" id="ProtNLM"/>
    </source>
</evidence>
<dbReference type="InterPro" id="IPR020288">
    <property type="entry name" value="Sheath_initiator"/>
</dbReference>
<dbReference type="AlphaFoldDB" id="A0A3G8H0M9"/>
<gene>
    <name evidence="1" type="ORF">EHF44_10600</name>
</gene>
<dbReference type="RefSeq" id="WP_124683710.1">
    <property type="nucleotide sequence ID" value="NZ_CP033969.1"/>
</dbReference>
<dbReference type="Pfam" id="PF10934">
    <property type="entry name" value="Sheath_initiator"/>
    <property type="match status" value="1"/>
</dbReference>
<evidence type="ECO:0000313" key="2">
    <source>
        <dbReference type="Proteomes" id="UP000270411"/>
    </source>
</evidence>
<evidence type="ECO:0000313" key="1">
    <source>
        <dbReference type="EMBL" id="AZG13859.1"/>
    </source>
</evidence>
<dbReference type="Proteomes" id="UP000270411">
    <property type="component" value="Chromosome 1"/>
</dbReference>
<accession>A0A3G8H0M9</accession>
<name>A0A3G8H0M9_9BURK</name>
<organism evidence="1 2">
    <name type="scientific">Cupriavidus pauculus</name>
    <dbReference type="NCBI Taxonomy" id="82633"/>
    <lineage>
        <taxon>Bacteria</taxon>
        <taxon>Pseudomonadati</taxon>
        <taxon>Pseudomonadota</taxon>
        <taxon>Betaproteobacteria</taxon>
        <taxon>Burkholderiales</taxon>
        <taxon>Burkholderiaceae</taxon>
        <taxon>Cupriavidus</taxon>
    </lineage>
</organism>
<dbReference type="OrthoDB" id="9812969at2"/>
<reference evidence="2" key="1">
    <citation type="submission" date="2018-11" db="EMBL/GenBank/DDBJ databases">
        <title>FDA dAtabase for Regulatory Grade micrObial Sequences (FDA-ARGOS): Supporting development and validation of Infectious Disease Dx tests.</title>
        <authorList>
            <person name="Goldberg B."/>
            <person name="Campos J."/>
            <person name="Tallon L."/>
            <person name="Sadzewicz L."/>
            <person name="Zhao X."/>
            <person name="Vavikolanu K."/>
            <person name="Mehta A."/>
            <person name="Aluvathingal J."/>
            <person name="Nadendla S."/>
            <person name="Geyer C."/>
            <person name="Nandy P."/>
            <person name="Yan Y."/>
            <person name="Sichtig H."/>
        </authorList>
    </citation>
    <scope>NUCLEOTIDE SEQUENCE [LARGE SCALE GENOMIC DNA]</scope>
    <source>
        <strain evidence="2">FDAARGOS_614</strain>
    </source>
</reference>
<dbReference type="EMBL" id="CP033969">
    <property type="protein sequence ID" value="AZG13859.1"/>
    <property type="molecule type" value="Genomic_DNA"/>
</dbReference>
<dbReference type="KEGG" id="cpau:EHF44_10600"/>